<sequence>MDLVCDNIVEEILRRLPAKYLHRVRAVSRRYNDLVVSPGFVARYWQSHAPHLCGVFLQTESLIRPWGHFPDFLAVSPRPSATESMFASDLGFLPHLPESELQVETMGDAKKILIVHSTAGLLLCCRGRNNVGQYYVCNPVSWQWVSLPELPWRHYRQYGILSVTDNGDGIIRCFQVFLFNHPMDWHKTGGGLGFKVFSSETGQWRATAMRFSHLNDHGHSPLFLGQSGTAYYTTHGAKDLVMAYNCAHASIRVIPSPDSVPESPRNRCIGERQGGSLRHAHIDSSVFEVWDLQQESENGWTLVHQVSVMELAQRNLEEATYLAKCGRSTVQGLIDSYSLFPLLGFHPTEDIIYMDVGHYVAAYSMEQGTMRYESPRQCFHNDLFSYGHPAHPVVIPTIKEAPVLV</sequence>
<dbReference type="InterPro" id="IPR056592">
    <property type="entry name" value="Beta-prop_At3g26010-like"/>
</dbReference>
<protein>
    <recommendedName>
        <fullName evidence="1">F-box domain-containing protein</fullName>
    </recommendedName>
</protein>
<dbReference type="InterPro" id="IPR055290">
    <property type="entry name" value="At3g26010-like"/>
</dbReference>
<dbReference type="PANTHER" id="PTHR35546">
    <property type="entry name" value="F-BOX PROTEIN INTERACTION DOMAIN PROTEIN-RELATED"/>
    <property type="match status" value="1"/>
</dbReference>
<dbReference type="AlphaFoldDB" id="A0AAD8S7P3"/>
<dbReference type="Pfam" id="PF00646">
    <property type="entry name" value="F-box"/>
    <property type="match status" value="1"/>
</dbReference>
<gene>
    <name evidence="2" type="ORF">QYE76_063765</name>
</gene>
<evidence type="ECO:0000313" key="2">
    <source>
        <dbReference type="EMBL" id="KAK1645960.1"/>
    </source>
</evidence>
<dbReference type="SMART" id="SM00256">
    <property type="entry name" value="FBOX"/>
    <property type="match status" value="1"/>
</dbReference>
<organism evidence="2 3">
    <name type="scientific">Lolium multiflorum</name>
    <name type="common">Italian ryegrass</name>
    <name type="synonym">Lolium perenne subsp. multiflorum</name>
    <dbReference type="NCBI Taxonomy" id="4521"/>
    <lineage>
        <taxon>Eukaryota</taxon>
        <taxon>Viridiplantae</taxon>
        <taxon>Streptophyta</taxon>
        <taxon>Embryophyta</taxon>
        <taxon>Tracheophyta</taxon>
        <taxon>Spermatophyta</taxon>
        <taxon>Magnoliopsida</taxon>
        <taxon>Liliopsida</taxon>
        <taxon>Poales</taxon>
        <taxon>Poaceae</taxon>
        <taxon>BOP clade</taxon>
        <taxon>Pooideae</taxon>
        <taxon>Poodae</taxon>
        <taxon>Poeae</taxon>
        <taxon>Poeae Chloroplast Group 2 (Poeae type)</taxon>
        <taxon>Loliodinae</taxon>
        <taxon>Loliinae</taxon>
        <taxon>Lolium</taxon>
    </lineage>
</organism>
<dbReference type="PANTHER" id="PTHR35546:SF83">
    <property type="entry name" value="EXPRESSED PROTEIN"/>
    <property type="match status" value="1"/>
</dbReference>
<comment type="caution">
    <text evidence="2">The sequence shown here is derived from an EMBL/GenBank/DDBJ whole genome shotgun (WGS) entry which is preliminary data.</text>
</comment>
<evidence type="ECO:0000313" key="3">
    <source>
        <dbReference type="Proteomes" id="UP001231189"/>
    </source>
</evidence>
<feature type="domain" description="F-box" evidence="1">
    <location>
        <begin position="4"/>
        <end position="44"/>
    </location>
</feature>
<dbReference type="Pfam" id="PF24750">
    <property type="entry name" value="b-prop_At3g26010-like"/>
    <property type="match status" value="1"/>
</dbReference>
<accession>A0AAD8S7P3</accession>
<reference evidence="2" key="1">
    <citation type="submission" date="2023-07" db="EMBL/GenBank/DDBJ databases">
        <title>A chromosome-level genome assembly of Lolium multiflorum.</title>
        <authorList>
            <person name="Chen Y."/>
            <person name="Copetti D."/>
            <person name="Kolliker R."/>
            <person name="Studer B."/>
        </authorList>
    </citation>
    <scope>NUCLEOTIDE SEQUENCE</scope>
    <source>
        <strain evidence="2">02402/16</strain>
        <tissue evidence="2">Leaf</tissue>
    </source>
</reference>
<keyword evidence="3" id="KW-1185">Reference proteome</keyword>
<dbReference type="EMBL" id="JAUUTY010000004">
    <property type="protein sequence ID" value="KAK1645960.1"/>
    <property type="molecule type" value="Genomic_DNA"/>
</dbReference>
<name>A0AAD8S7P3_LOLMU</name>
<evidence type="ECO:0000259" key="1">
    <source>
        <dbReference type="SMART" id="SM00256"/>
    </source>
</evidence>
<dbReference type="SUPFAM" id="SSF81383">
    <property type="entry name" value="F-box domain"/>
    <property type="match status" value="1"/>
</dbReference>
<proteinExistence type="predicted"/>
<dbReference type="InterPro" id="IPR036047">
    <property type="entry name" value="F-box-like_dom_sf"/>
</dbReference>
<dbReference type="Proteomes" id="UP001231189">
    <property type="component" value="Unassembled WGS sequence"/>
</dbReference>
<dbReference type="InterPro" id="IPR001810">
    <property type="entry name" value="F-box_dom"/>
</dbReference>